<evidence type="ECO:0000313" key="17">
    <source>
        <dbReference type="Proteomes" id="UP000694240"/>
    </source>
</evidence>
<evidence type="ECO:0000256" key="1">
    <source>
        <dbReference type="ARBA" id="ARBA00004251"/>
    </source>
</evidence>
<gene>
    <name evidence="16" type="ORF">ISN45_Aa04g005700</name>
</gene>
<accession>A0A8T2A537</accession>
<keyword evidence="9 12" id="KW-0472">Membrane</keyword>
<dbReference type="AlphaFoldDB" id="A0A8T2A537"/>
<evidence type="ECO:0000313" key="16">
    <source>
        <dbReference type="EMBL" id="KAG7567720.1"/>
    </source>
</evidence>
<keyword evidence="6 13" id="KW-0732">Signal</keyword>
<evidence type="ECO:0000256" key="12">
    <source>
        <dbReference type="SAM" id="Phobius"/>
    </source>
</evidence>
<evidence type="ECO:0000256" key="4">
    <source>
        <dbReference type="ARBA" id="ARBA00022614"/>
    </source>
</evidence>
<feature type="transmembrane region" description="Helical" evidence="12">
    <location>
        <begin position="928"/>
        <end position="951"/>
    </location>
</feature>
<evidence type="ECO:0000256" key="11">
    <source>
        <dbReference type="ARBA" id="ARBA00023180"/>
    </source>
</evidence>
<evidence type="ECO:0000256" key="8">
    <source>
        <dbReference type="ARBA" id="ARBA00022989"/>
    </source>
</evidence>
<keyword evidence="7" id="KW-0677">Repeat</keyword>
<dbReference type="PANTHER" id="PTHR48062:SF52">
    <property type="entry name" value="RECEPTOR-LIKE PROTEIN 8-RELATED"/>
    <property type="match status" value="1"/>
</dbReference>
<dbReference type="GO" id="GO:0005886">
    <property type="term" value="C:plasma membrane"/>
    <property type="evidence" value="ECO:0007669"/>
    <property type="project" value="UniProtKB-SubCell"/>
</dbReference>
<evidence type="ECO:0000256" key="13">
    <source>
        <dbReference type="SAM" id="SignalP"/>
    </source>
</evidence>
<dbReference type="PANTHER" id="PTHR48062">
    <property type="entry name" value="RECEPTOR-LIKE PROTEIN 14"/>
    <property type="match status" value="1"/>
</dbReference>
<feature type="signal peptide" evidence="13">
    <location>
        <begin position="1"/>
        <end position="26"/>
    </location>
</feature>
<evidence type="ECO:0000256" key="7">
    <source>
        <dbReference type="ARBA" id="ARBA00022737"/>
    </source>
</evidence>
<evidence type="ECO:0000259" key="14">
    <source>
        <dbReference type="Pfam" id="PF08263"/>
    </source>
</evidence>
<evidence type="ECO:0000256" key="5">
    <source>
        <dbReference type="ARBA" id="ARBA00022692"/>
    </source>
</evidence>
<dbReference type="Pfam" id="PF00560">
    <property type="entry name" value="LRR_1"/>
    <property type="match status" value="10"/>
</dbReference>
<dbReference type="InterPro" id="IPR003591">
    <property type="entry name" value="Leu-rich_rpt_typical-subtyp"/>
</dbReference>
<dbReference type="InterPro" id="IPR001611">
    <property type="entry name" value="Leu-rich_rpt"/>
</dbReference>
<keyword evidence="3" id="KW-1003">Cell membrane</keyword>
<keyword evidence="11" id="KW-0325">Glycoprotein</keyword>
<dbReference type="InterPro" id="IPR055414">
    <property type="entry name" value="LRR_R13L4/SHOC2-like"/>
</dbReference>
<dbReference type="PROSITE" id="PS51450">
    <property type="entry name" value="LRR"/>
    <property type="match status" value="3"/>
</dbReference>
<evidence type="ECO:0000256" key="10">
    <source>
        <dbReference type="ARBA" id="ARBA00023170"/>
    </source>
</evidence>
<comment type="subcellular location">
    <subcellularLocation>
        <location evidence="1">Cell membrane</location>
        <topology evidence="1">Single-pass type I membrane protein</topology>
    </subcellularLocation>
</comment>
<evidence type="ECO:0000256" key="2">
    <source>
        <dbReference type="ARBA" id="ARBA00009592"/>
    </source>
</evidence>
<evidence type="ECO:0000259" key="15">
    <source>
        <dbReference type="Pfam" id="PF23598"/>
    </source>
</evidence>
<evidence type="ECO:0000256" key="3">
    <source>
        <dbReference type="ARBA" id="ARBA00022475"/>
    </source>
</evidence>
<dbReference type="Pfam" id="PF23598">
    <property type="entry name" value="LRR_14"/>
    <property type="match status" value="1"/>
</dbReference>
<dbReference type="FunFam" id="3.80.10.10:FF:001579">
    <property type="entry name" value="LRR receptor-like serine/threonine-protein kinase GSO2"/>
    <property type="match status" value="1"/>
</dbReference>
<dbReference type="SMART" id="SM00365">
    <property type="entry name" value="LRR_SD22"/>
    <property type="match status" value="7"/>
</dbReference>
<keyword evidence="17" id="KW-1185">Reference proteome</keyword>
<feature type="domain" description="Leucine-rich repeat-containing N-terminal plant-type" evidence="14">
    <location>
        <begin position="29"/>
        <end position="75"/>
    </location>
</feature>
<dbReference type="SMART" id="SM00369">
    <property type="entry name" value="LRR_TYP"/>
    <property type="match status" value="9"/>
</dbReference>
<evidence type="ECO:0000256" key="6">
    <source>
        <dbReference type="ARBA" id="ARBA00022729"/>
    </source>
</evidence>
<dbReference type="EMBL" id="JAEFBK010000009">
    <property type="protein sequence ID" value="KAG7567720.1"/>
    <property type="molecule type" value="Genomic_DNA"/>
</dbReference>
<comment type="caution">
    <text evidence="16">The sequence shown here is derived from an EMBL/GenBank/DDBJ whole genome shotgun (WGS) entry which is preliminary data.</text>
</comment>
<dbReference type="Pfam" id="PF08263">
    <property type="entry name" value="LRRNT_2"/>
    <property type="match status" value="1"/>
</dbReference>
<sequence length="975" mass="109204">MELKLFWGQYLIWVILLLGQLHGCKSCIQKEKSALLELKEYLISKWVEGESDYVLTTWTNDTKSNCCEWEGIECNPTSERVIGLSVGYMVFKEFSLLNLSLLHPFEEVRSLSLSSGHQYSEHEFFNQFNGFFDDVKGYKSLRTLRNLEILDLSSNRFNNTIFPFLNAATSLTTLFLRSNILEGPFPFKELKDLTNLELLDMGRNYFYGSISDLTHLKRLKALDLGSNKISSSMELQALNNSTNLEVLGLADNELDGPIPIEVVCKMKNLRELYLSDNHFVGQLPLCLGRLNNLQVLDLSSNQISGNLPSSFSSLDSLEYLSLLDNNFTGLFSLNPLANVTTLEVLKLSSTSDMVQVKTESSWKPKFQPSVVVLRSCNLEKIPSFLMYQKNLRLVDLSSNRLSGEIPTWMLVNNTNLKVLQLQKNSFTSFQMPKVVHNILKLLDFSANNIGGLFPDNIGRALPNMMHMNGSDNGFSGYFPSSLGDMKNILVMDLSYNNFYGKLPRRFLMGCVSLKYLFLSHNKLNGQFLPEGTNFTSMEVLRMDNNNFTGKIGVGLLSSNNTLLALDMSNNFLTGTIPSWISTISYLDILSVSNNFLEGTIPPSLVNMKFLDISGNLLSGALPSHSPSSILFLHNNNFTGVIPDTLLERVKILDLRNNKLSGSIPMFVDTHPIRILLLSGNNLTGSIPRHLCDLSKIRLLDLSDNKLNGSIPSCLNNLSFGRGKESAYNWLSTTSESLELEFYKYTFMVEELEVYYFTFQKIEIKFATKQRYDSYFGGSGFNKGILDYMYGLDLSSNELSGVIPEELGDLSNLRALNLSHNFLSSSIPPNFSNLKDIESLDLSHNMLQGSIPQQLTGLDFLALLDVSYNNLSGIIPQGRHFDTFDENSYLGNPLLCGPPTDRSCEANKSLEEAVNGGGEGGDEAAIDMVVFYFSTGATYVTALIGILVLMCFDCPWRRAWLRIVEASIASARRMLP</sequence>
<dbReference type="Proteomes" id="UP000694240">
    <property type="component" value="Chromosome 9"/>
</dbReference>
<protein>
    <submittedName>
        <fullName evidence="16">Leucine-rich repeat</fullName>
    </submittedName>
</protein>
<organism evidence="16 17">
    <name type="scientific">Arabidopsis thaliana x Arabidopsis arenosa</name>
    <dbReference type="NCBI Taxonomy" id="1240361"/>
    <lineage>
        <taxon>Eukaryota</taxon>
        <taxon>Viridiplantae</taxon>
        <taxon>Streptophyta</taxon>
        <taxon>Embryophyta</taxon>
        <taxon>Tracheophyta</taxon>
        <taxon>Spermatophyta</taxon>
        <taxon>Magnoliopsida</taxon>
        <taxon>eudicotyledons</taxon>
        <taxon>Gunneridae</taxon>
        <taxon>Pentapetalae</taxon>
        <taxon>rosids</taxon>
        <taxon>malvids</taxon>
        <taxon>Brassicales</taxon>
        <taxon>Brassicaceae</taxon>
        <taxon>Camelineae</taxon>
        <taxon>Arabidopsis</taxon>
    </lineage>
</organism>
<comment type="similarity">
    <text evidence="2">Belongs to the RLP family.</text>
</comment>
<proteinExistence type="inferred from homology"/>
<feature type="chain" id="PRO_5035812784" evidence="13">
    <location>
        <begin position="27"/>
        <end position="975"/>
    </location>
</feature>
<keyword evidence="5 12" id="KW-0812">Transmembrane</keyword>
<feature type="domain" description="Disease resistance R13L4/SHOC-2-like LRR" evidence="15">
    <location>
        <begin position="235"/>
        <end position="351"/>
    </location>
</feature>
<dbReference type="InterPro" id="IPR051502">
    <property type="entry name" value="RLP_Defense_Trigger"/>
</dbReference>
<keyword evidence="4" id="KW-0433">Leucine-rich repeat</keyword>
<keyword evidence="8 12" id="KW-1133">Transmembrane helix</keyword>
<dbReference type="FunFam" id="3.80.10.10:FF:001347">
    <property type="entry name" value="LRR receptor-like serine/threonine-protein kinase GSO2"/>
    <property type="match status" value="1"/>
</dbReference>
<evidence type="ECO:0000256" key="9">
    <source>
        <dbReference type="ARBA" id="ARBA00023136"/>
    </source>
</evidence>
<dbReference type="InterPro" id="IPR013210">
    <property type="entry name" value="LRR_N_plant-typ"/>
</dbReference>
<name>A0A8T2A537_9BRAS</name>
<keyword evidence="10" id="KW-0675">Receptor</keyword>
<reference evidence="16 17" key="1">
    <citation type="submission" date="2020-12" db="EMBL/GenBank/DDBJ databases">
        <title>Concerted genomic and epigenomic changes stabilize Arabidopsis allopolyploids.</title>
        <authorList>
            <person name="Chen Z."/>
        </authorList>
    </citation>
    <scope>NUCLEOTIDE SEQUENCE [LARGE SCALE GENOMIC DNA]</scope>
    <source>
        <strain evidence="16">Allo738</strain>
        <tissue evidence="16">Leaf</tissue>
    </source>
</reference>